<organism evidence="2">
    <name type="scientific">Homalodisca liturata</name>
    <dbReference type="NCBI Taxonomy" id="320908"/>
    <lineage>
        <taxon>Eukaryota</taxon>
        <taxon>Metazoa</taxon>
        <taxon>Ecdysozoa</taxon>
        <taxon>Arthropoda</taxon>
        <taxon>Hexapoda</taxon>
        <taxon>Insecta</taxon>
        <taxon>Pterygota</taxon>
        <taxon>Neoptera</taxon>
        <taxon>Paraneoptera</taxon>
        <taxon>Hemiptera</taxon>
        <taxon>Auchenorrhyncha</taxon>
        <taxon>Membracoidea</taxon>
        <taxon>Cicadellidae</taxon>
        <taxon>Cicadellinae</taxon>
        <taxon>Proconiini</taxon>
        <taxon>Homalodisca</taxon>
    </lineage>
</organism>
<feature type="region of interest" description="Disordered" evidence="1">
    <location>
        <begin position="1"/>
        <end position="58"/>
    </location>
</feature>
<feature type="compositionally biased region" description="Polar residues" evidence="1">
    <location>
        <begin position="23"/>
        <end position="55"/>
    </location>
</feature>
<evidence type="ECO:0000313" key="2">
    <source>
        <dbReference type="EMBL" id="JAS92129.1"/>
    </source>
</evidence>
<protein>
    <submittedName>
        <fullName evidence="2">Uncharacterized protein</fullName>
    </submittedName>
</protein>
<sequence>VSYKEEDGEWLEVNSRSNRRSRPGTNVTGSIQVKPNSGSRGQTISDKTRNGSNGKKNFITGTAADDNLSVAEKKLFLFVSRLRPHIESKDLEKYIKDKKEADYIVEKLTSKFPQEYSSFKVGVPSSLYNEIYHSSFWPKNIYVTKFLTKRRTQAESLNAQLMIPLERT</sequence>
<name>A0A1B6IYZ9_9HEMI</name>
<gene>
    <name evidence="2" type="ORF">g.1976</name>
</gene>
<reference evidence="2" key="1">
    <citation type="submission" date="2015-11" db="EMBL/GenBank/DDBJ databases">
        <title>De novo transcriptome assembly of four potential Pierce s Disease insect vectors from Arizona vineyards.</title>
        <authorList>
            <person name="Tassone E.E."/>
        </authorList>
    </citation>
    <scope>NUCLEOTIDE SEQUENCE</scope>
</reference>
<feature type="non-terminal residue" evidence="2">
    <location>
        <position position="1"/>
    </location>
</feature>
<proteinExistence type="predicted"/>
<dbReference type="AlphaFoldDB" id="A0A1B6IYZ9"/>
<feature type="compositionally biased region" description="Acidic residues" evidence="1">
    <location>
        <begin position="1"/>
        <end position="10"/>
    </location>
</feature>
<accession>A0A1B6IYZ9</accession>
<dbReference type="EMBL" id="GECU01015577">
    <property type="protein sequence ID" value="JAS92129.1"/>
    <property type="molecule type" value="Transcribed_RNA"/>
</dbReference>
<evidence type="ECO:0000256" key="1">
    <source>
        <dbReference type="SAM" id="MobiDB-lite"/>
    </source>
</evidence>